<dbReference type="RefSeq" id="WP_283441989.1">
    <property type="nucleotide sequence ID" value="NZ_FXUL01000005.1"/>
</dbReference>
<protein>
    <submittedName>
        <fullName evidence="1">Uncharacterized protein</fullName>
    </submittedName>
</protein>
<evidence type="ECO:0000313" key="2">
    <source>
        <dbReference type="Proteomes" id="UP001158049"/>
    </source>
</evidence>
<name>A0ABY1Q3X9_9BURK</name>
<organism evidence="1 2">
    <name type="scientific">Noviherbaspirillum suwonense</name>
    <dbReference type="NCBI Taxonomy" id="1224511"/>
    <lineage>
        <taxon>Bacteria</taxon>
        <taxon>Pseudomonadati</taxon>
        <taxon>Pseudomonadota</taxon>
        <taxon>Betaproteobacteria</taxon>
        <taxon>Burkholderiales</taxon>
        <taxon>Oxalobacteraceae</taxon>
        <taxon>Noviherbaspirillum</taxon>
    </lineage>
</organism>
<reference evidence="1 2" key="1">
    <citation type="submission" date="2017-05" db="EMBL/GenBank/DDBJ databases">
        <authorList>
            <person name="Varghese N."/>
            <person name="Submissions S."/>
        </authorList>
    </citation>
    <scope>NUCLEOTIDE SEQUENCE [LARGE SCALE GENOMIC DNA]</scope>
    <source>
        <strain evidence="1 2">DSM 26001</strain>
    </source>
</reference>
<accession>A0ABY1Q3X9</accession>
<comment type="caution">
    <text evidence="1">The sequence shown here is derived from an EMBL/GenBank/DDBJ whole genome shotgun (WGS) entry which is preliminary data.</text>
</comment>
<gene>
    <name evidence="1" type="ORF">SAMN06295970_105123</name>
</gene>
<dbReference type="EMBL" id="FXUL01000005">
    <property type="protein sequence ID" value="SMP57598.1"/>
    <property type="molecule type" value="Genomic_DNA"/>
</dbReference>
<evidence type="ECO:0000313" key="1">
    <source>
        <dbReference type="EMBL" id="SMP57598.1"/>
    </source>
</evidence>
<sequence>MTTAAHSYAPLPNTEKKTSILSAIVAAVFMVDLREALASKSSAETQAAGEFVYGL</sequence>
<proteinExistence type="predicted"/>
<keyword evidence="2" id="KW-1185">Reference proteome</keyword>
<dbReference type="Proteomes" id="UP001158049">
    <property type="component" value="Unassembled WGS sequence"/>
</dbReference>